<dbReference type="RefSeq" id="XP_056690987.1">
    <property type="nucleotide sequence ID" value="XM_056835009.1"/>
</dbReference>
<evidence type="ECO:0000313" key="2">
    <source>
        <dbReference type="Proteomes" id="UP000813463"/>
    </source>
</evidence>
<evidence type="ECO:0000313" key="3">
    <source>
        <dbReference type="RefSeq" id="XP_056690987.1"/>
    </source>
</evidence>
<keyword evidence="2" id="KW-1185">Reference proteome</keyword>
<evidence type="ECO:0000256" key="1">
    <source>
        <dbReference type="ARBA" id="ARBA00007114"/>
    </source>
</evidence>
<dbReference type="InterPro" id="IPR007955">
    <property type="entry name" value="Bystin"/>
</dbReference>
<dbReference type="Proteomes" id="UP000813463">
    <property type="component" value="Chromosome 1"/>
</dbReference>
<name>A0ABM3R5V0_SPIOL</name>
<dbReference type="PANTHER" id="PTHR12821:SF0">
    <property type="entry name" value="BYSTIN"/>
    <property type="match status" value="1"/>
</dbReference>
<sequence length="141" mass="16376">MVFSITEFKAVTKEICKLPSFFSIVLFQKIDVNGTEFVTSVALMRLAEMDYCGTTSYIIKIFIDKKYALPYLVLDALVAHFMRFVEDSRVMLVIWHQTLLAFVQRFSKHQRRGPLTKRSWMKFETSGLLTSTIGNYPQCNK</sequence>
<dbReference type="PANTHER" id="PTHR12821">
    <property type="entry name" value="BYSTIN"/>
    <property type="match status" value="1"/>
</dbReference>
<organism evidence="2 3">
    <name type="scientific">Spinacia oleracea</name>
    <name type="common">Spinach</name>
    <dbReference type="NCBI Taxonomy" id="3562"/>
    <lineage>
        <taxon>Eukaryota</taxon>
        <taxon>Viridiplantae</taxon>
        <taxon>Streptophyta</taxon>
        <taxon>Embryophyta</taxon>
        <taxon>Tracheophyta</taxon>
        <taxon>Spermatophyta</taxon>
        <taxon>Magnoliopsida</taxon>
        <taxon>eudicotyledons</taxon>
        <taxon>Gunneridae</taxon>
        <taxon>Pentapetalae</taxon>
        <taxon>Caryophyllales</taxon>
        <taxon>Chenopodiaceae</taxon>
        <taxon>Chenopodioideae</taxon>
        <taxon>Anserineae</taxon>
        <taxon>Spinacia</taxon>
    </lineage>
</organism>
<dbReference type="Pfam" id="PF05291">
    <property type="entry name" value="Bystin"/>
    <property type="match status" value="1"/>
</dbReference>
<proteinExistence type="inferred from homology"/>
<reference evidence="2" key="1">
    <citation type="journal article" date="2021" name="Nat. Commun.">
        <title>Genomic analyses provide insights into spinach domestication and the genetic basis of agronomic traits.</title>
        <authorList>
            <person name="Cai X."/>
            <person name="Sun X."/>
            <person name="Xu C."/>
            <person name="Sun H."/>
            <person name="Wang X."/>
            <person name="Ge C."/>
            <person name="Zhang Z."/>
            <person name="Wang Q."/>
            <person name="Fei Z."/>
            <person name="Jiao C."/>
            <person name="Wang Q."/>
        </authorList>
    </citation>
    <scope>NUCLEOTIDE SEQUENCE [LARGE SCALE GENOMIC DNA]</scope>
    <source>
        <strain evidence="2">cv. Varoflay</strain>
    </source>
</reference>
<protein>
    <submittedName>
        <fullName evidence="3">Essential nuclear protein 1 isoform X1</fullName>
    </submittedName>
</protein>
<accession>A0ABM3R5V0</accession>
<comment type="similarity">
    <text evidence="1">Belongs to the bystin family.</text>
</comment>
<dbReference type="GeneID" id="110792945"/>
<gene>
    <name evidence="3" type="primary">LOC110792945</name>
</gene>
<reference evidence="3" key="2">
    <citation type="submission" date="2025-08" db="UniProtKB">
        <authorList>
            <consortium name="RefSeq"/>
        </authorList>
    </citation>
    <scope>IDENTIFICATION</scope>
    <source>
        <tissue evidence="3">Leaf</tissue>
    </source>
</reference>